<protein>
    <submittedName>
        <fullName evidence="2">Uncharacterized protein</fullName>
    </submittedName>
</protein>
<name>A0A1H3GIJ1_9BACT</name>
<gene>
    <name evidence="2" type="ORF">SAMN04488069_10538</name>
</gene>
<sequence length="95" mass="11145">MKRFWDPGISQTILFVFGAFTFVVAAFRTLATGGLDGLYDNYWLFMVSFGCIIWLRYLRQRQKEADLRAEDARLAEIKKVNRKVGKPNNKPKRRK</sequence>
<proteinExistence type="predicted"/>
<keyword evidence="3" id="KW-1185">Reference proteome</keyword>
<feature type="transmembrane region" description="Helical" evidence="1">
    <location>
        <begin position="42"/>
        <end position="58"/>
    </location>
</feature>
<dbReference type="STRING" id="651662.SAMN04488069_10538"/>
<dbReference type="RefSeq" id="WP_092739044.1">
    <property type="nucleotide sequence ID" value="NZ_FNOV01000005.1"/>
</dbReference>
<dbReference type="AlphaFoldDB" id="A0A1H3GIJ1"/>
<accession>A0A1H3GIJ1</accession>
<evidence type="ECO:0000256" key="1">
    <source>
        <dbReference type="SAM" id="Phobius"/>
    </source>
</evidence>
<dbReference type="OrthoDB" id="886983at2"/>
<dbReference type="EMBL" id="FNOV01000005">
    <property type="protein sequence ID" value="SDY02897.1"/>
    <property type="molecule type" value="Genomic_DNA"/>
</dbReference>
<evidence type="ECO:0000313" key="3">
    <source>
        <dbReference type="Proteomes" id="UP000199249"/>
    </source>
</evidence>
<feature type="transmembrane region" description="Helical" evidence="1">
    <location>
        <begin position="12"/>
        <end position="30"/>
    </location>
</feature>
<reference evidence="3" key="1">
    <citation type="submission" date="2016-10" db="EMBL/GenBank/DDBJ databases">
        <authorList>
            <person name="Varghese N."/>
            <person name="Submissions S."/>
        </authorList>
    </citation>
    <scope>NUCLEOTIDE SEQUENCE [LARGE SCALE GENOMIC DNA]</scope>
    <source>
        <strain evidence="3">CGMCC 1.8975</strain>
    </source>
</reference>
<keyword evidence="1" id="KW-0812">Transmembrane</keyword>
<organism evidence="2 3">
    <name type="scientific">Hymenobacter psychrophilus</name>
    <dbReference type="NCBI Taxonomy" id="651662"/>
    <lineage>
        <taxon>Bacteria</taxon>
        <taxon>Pseudomonadati</taxon>
        <taxon>Bacteroidota</taxon>
        <taxon>Cytophagia</taxon>
        <taxon>Cytophagales</taxon>
        <taxon>Hymenobacteraceae</taxon>
        <taxon>Hymenobacter</taxon>
    </lineage>
</organism>
<dbReference type="Proteomes" id="UP000199249">
    <property type="component" value="Unassembled WGS sequence"/>
</dbReference>
<keyword evidence="1" id="KW-0472">Membrane</keyword>
<evidence type="ECO:0000313" key="2">
    <source>
        <dbReference type="EMBL" id="SDY02897.1"/>
    </source>
</evidence>
<keyword evidence="1" id="KW-1133">Transmembrane helix</keyword>